<dbReference type="Gene3D" id="3.40.50.720">
    <property type="entry name" value="NAD(P)-binding Rossmann-like Domain"/>
    <property type="match status" value="1"/>
</dbReference>
<dbReference type="InterPro" id="IPR003777">
    <property type="entry name" value="XdhC_CoxI"/>
</dbReference>
<dbReference type="InterPro" id="IPR027051">
    <property type="entry name" value="XdhC_Rossmann_dom"/>
</dbReference>
<dbReference type="OrthoDB" id="9773039at2"/>
<dbReference type="Pfam" id="PF13478">
    <property type="entry name" value="XdhC_C"/>
    <property type="match status" value="1"/>
</dbReference>
<proteinExistence type="predicted"/>
<feature type="domain" description="XdhC- CoxI" evidence="1">
    <location>
        <begin position="16"/>
        <end position="78"/>
    </location>
</feature>
<protein>
    <submittedName>
        <fullName evidence="3">Xanthine dehydrogenase</fullName>
    </submittedName>
</protein>
<name>A0A2N5M2B0_9BACI</name>
<comment type="caution">
    <text evidence="3">The sequence shown here is derived from an EMBL/GenBank/DDBJ whole genome shotgun (WGS) entry which is preliminary data.</text>
</comment>
<dbReference type="PANTHER" id="PTHR30388">
    <property type="entry name" value="ALDEHYDE OXIDOREDUCTASE MOLYBDENUM COFACTOR ASSEMBLY PROTEIN"/>
    <property type="match status" value="1"/>
</dbReference>
<evidence type="ECO:0000313" key="4">
    <source>
        <dbReference type="Proteomes" id="UP000234748"/>
    </source>
</evidence>
<sequence length="338" mass="37388">MTNFYDLLDELALTSQNCLLATIIHVQGSAYLKEGTSMLIKEDGTTLGVLSPGCLEADLLHRAQDVFSRGVPQHVRYDLREEDDLSWGAGAGCNGILHILLEPITPNLKLQFSNVAGSLANGHCVVHKKELSKDFSPRKNTFIPIKQSDLRGCFRKSGIVSDSDGTYEYIHCYKPKPRLIIFGGGEDAKPLASMAARSVFSVVICDWREGVCSVESFPHASDILIGTVQENIHSLNVNESDFVVVMSHHFKKDKEFLEMLLIKKVRYLGILGPRERTAKLFHPARIPEWVSSPVGLPIGAMGQEEIAISIIAELIKALRAHGGGDLRSWQPNELPEYI</sequence>
<dbReference type="InterPro" id="IPR052698">
    <property type="entry name" value="MoCofactor_Util/Proc"/>
</dbReference>
<evidence type="ECO:0000259" key="2">
    <source>
        <dbReference type="Pfam" id="PF13478"/>
    </source>
</evidence>
<gene>
    <name evidence="3" type="ORF">CUU66_18115</name>
</gene>
<accession>A0A2N5M2B0</accession>
<keyword evidence="4" id="KW-1185">Reference proteome</keyword>
<evidence type="ECO:0000313" key="3">
    <source>
        <dbReference type="EMBL" id="PLT28514.1"/>
    </source>
</evidence>
<dbReference type="EMBL" id="PGUY01000058">
    <property type="protein sequence ID" value="PLT28514.1"/>
    <property type="molecule type" value="Genomic_DNA"/>
</dbReference>
<organism evidence="3 4">
    <name type="scientific">Peribacillus deserti</name>
    <dbReference type="NCBI Taxonomy" id="673318"/>
    <lineage>
        <taxon>Bacteria</taxon>
        <taxon>Bacillati</taxon>
        <taxon>Bacillota</taxon>
        <taxon>Bacilli</taxon>
        <taxon>Bacillales</taxon>
        <taxon>Bacillaceae</taxon>
        <taxon>Peribacillus</taxon>
    </lineage>
</organism>
<dbReference type="RefSeq" id="WP_101644765.1">
    <property type="nucleotide sequence ID" value="NZ_PGUY01000058.1"/>
</dbReference>
<dbReference type="AlphaFoldDB" id="A0A2N5M2B0"/>
<dbReference type="Pfam" id="PF02625">
    <property type="entry name" value="XdhC_CoxI"/>
    <property type="match status" value="1"/>
</dbReference>
<reference evidence="3 4" key="1">
    <citation type="submission" date="2017-11" db="EMBL/GenBank/DDBJ databases">
        <title>Comparitive Functional Genomics of Dry Heat Resistant strains isolated from the Viking Spacecraft.</title>
        <authorList>
            <person name="Seuylemezian A."/>
            <person name="Cooper K."/>
            <person name="Vaishampayan P."/>
        </authorList>
    </citation>
    <scope>NUCLEOTIDE SEQUENCE [LARGE SCALE GENOMIC DNA]</scope>
    <source>
        <strain evidence="3 4">V1-29</strain>
    </source>
</reference>
<dbReference type="PANTHER" id="PTHR30388:SF6">
    <property type="entry name" value="XANTHINE DEHYDROGENASE SUBUNIT A-RELATED"/>
    <property type="match status" value="1"/>
</dbReference>
<evidence type="ECO:0000259" key="1">
    <source>
        <dbReference type="Pfam" id="PF02625"/>
    </source>
</evidence>
<dbReference type="Proteomes" id="UP000234748">
    <property type="component" value="Unassembled WGS sequence"/>
</dbReference>
<feature type="domain" description="XdhC Rossmann" evidence="2">
    <location>
        <begin position="179"/>
        <end position="314"/>
    </location>
</feature>